<dbReference type="KEGG" id="schy:GVO57_01465"/>
<dbReference type="SUPFAM" id="SSF64518">
    <property type="entry name" value="Phase 1 flagellin"/>
    <property type="match status" value="1"/>
</dbReference>
<gene>
    <name evidence="1" type="ORF">GVO57_01465</name>
</gene>
<dbReference type="GO" id="GO:0005198">
    <property type="term" value="F:structural molecule activity"/>
    <property type="evidence" value="ECO:0007669"/>
    <property type="project" value="InterPro"/>
</dbReference>
<dbReference type="Proteomes" id="UP000464468">
    <property type="component" value="Chromosome"/>
</dbReference>
<dbReference type="PANTHER" id="PTHR42792:SF1">
    <property type="entry name" value="FLAGELLAR HOOK-ASSOCIATED PROTEIN 3"/>
    <property type="match status" value="1"/>
</dbReference>
<keyword evidence="2" id="KW-1185">Reference proteome</keyword>
<evidence type="ECO:0000313" key="1">
    <source>
        <dbReference type="EMBL" id="QHL89736.1"/>
    </source>
</evidence>
<name>A0A7Z2NTU3_9SPHN</name>
<organism evidence="1 2">
    <name type="scientific">Sphingomonas changnyeongensis</name>
    <dbReference type="NCBI Taxonomy" id="2698679"/>
    <lineage>
        <taxon>Bacteria</taxon>
        <taxon>Pseudomonadati</taxon>
        <taxon>Pseudomonadota</taxon>
        <taxon>Alphaproteobacteria</taxon>
        <taxon>Sphingomonadales</taxon>
        <taxon>Sphingomonadaceae</taxon>
        <taxon>Sphingomonas</taxon>
    </lineage>
</organism>
<evidence type="ECO:0000313" key="2">
    <source>
        <dbReference type="Proteomes" id="UP000464468"/>
    </source>
</evidence>
<dbReference type="Gene3D" id="1.20.1330.10">
    <property type="entry name" value="f41 fragment of flagellin, N-terminal domain"/>
    <property type="match status" value="1"/>
</dbReference>
<dbReference type="GO" id="GO:0009288">
    <property type="term" value="C:bacterial-type flagellum"/>
    <property type="evidence" value="ECO:0007669"/>
    <property type="project" value="InterPro"/>
</dbReference>
<dbReference type="PANTHER" id="PTHR42792">
    <property type="entry name" value="FLAGELLIN"/>
    <property type="match status" value="1"/>
</dbReference>
<proteinExistence type="predicted"/>
<dbReference type="InterPro" id="IPR001492">
    <property type="entry name" value="Flagellin"/>
</dbReference>
<protein>
    <submittedName>
        <fullName evidence="1">Flagellin</fullName>
    </submittedName>
</protein>
<keyword evidence="1" id="KW-0966">Cell projection</keyword>
<reference evidence="1 2" key="1">
    <citation type="submission" date="2020-01" db="EMBL/GenBank/DDBJ databases">
        <title>Sphingomonas sp. C33 whole genome sequece.</title>
        <authorList>
            <person name="Park C."/>
        </authorList>
    </citation>
    <scope>NUCLEOTIDE SEQUENCE [LARGE SCALE GENOMIC DNA]</scope>
    <source>
        <strain evidence="1 2">C33</strain>
    </source>
</reference>
<dbReference type="RefSeq" id="WP_160591267.1">
    <property type="nucleotide sequence ID" value="NZ_CP047895.1"/>
</dbReference>
<accession>A0A7Z2NTU3</accession>
<dbReference type="EMBL" id="CP047895">
    <property type="protein sequence ID" value="QHL89736.1"/>
    <property type="molecule type" value="Genomic_DNA"/>
</dbReference>
<keyword evidence="1" id="KW-0969">Cilium</keyword>
<sequence length="302" mass="32538">MTRVATIPNQRILFGAIGKSQQKLAETQIQMATGKKAQDFASLGVEAVRNLSARTLVARQEAHGAVAKRLNTTLAIVDANLGGAEESLTKVRNDILKTVGTGQSTGLQEAIEEAFQRFRYAMNADEGGLPLFAGSQTNQPPFQPASLADTIGLSTADAFTNDNVKAAARVADGLNVEYGIVADEIGARFFEAFRTIAEAGTIDNQPTAAQLDALNDAVALLDEGLKTLRTVNGENGRRRAQIETLETRAEERTLLLKELISENEDADLSQVASELVQRRTTLEASYQTFARLSGLSLVNFLR</sequence>
<dbReference type="AlphaFoldDB" id="A0A7Z2NTU3"/>
<keyword evidence="1" id="KW-0282">Flagellum</keyword>